<name>A0A8K0KZ91_9PEZI</name>
<dbReference type="GO" id="GO:0071555">
    <property type="term" value="P:cell wall organization"/>
    <property type="evidence" value="ECO:0007669"/>
    <property type="project" value="UniProtKB-KW"/>
</dbReference>
<keyword evidence="7" id="KW-0732">Signal</keyword>
<dbReference type="Gene3D" id="3.20.20.80">
    <property type="entry name" value="Glycosidases"/>
    <property type="match status" value="1"/>
</dbReference>
<dbReference type="InterPro" id="IPR001547">
    <property type="entry name" value="Glyco_hydro_5"/>
</dbReference>
<evidence type="ECO:0000256" key="2">
    <source>
        <dbReference type="ARBA" id="ARBA00022801"/>
    </source>
</evidence>
<dbReference type="PANTHER" id="PTHR31297:SF8">
    <property type="entry name" value="GLYCOSIDE HYDROLASE FAMILY 5 DOMAIN-CONTAINING PROTEIN"/>
    <property type="match status" value="1"/>
</dbReference>
<gene>
    <name evidence="9" type="ORF">KVT40_007793</name>
</gene>
<sequence>MHVSLLTTIATCVATVAAQSNQVSFIDGNTKIRGVNLGGWLVLEPWIRPSIFNPFKGTGIVDEFTLTQKRPAQAKTILQRHWDEWVTLKDMRQIKAAGFNMVRLPIGFWAYDNKNTPYIKGQAKYVDKLASLISFQIGWARQVDLKVLIDLHGAPGSQNGFDNSGRRRENPGWQQADPGARRTRAVLNKIQKKYGAASYDDVILGIELLNEPLYTKIDDAYLGQFYYDGFYQQRDYSANRVVVMSDAFRVTSYWNGMLTPSDNGAQNAAMDHHEYQVFDPNLIGMTPAQHRQQVCKAVDQYNSVDKWTIIGEWSGAMTDWATWLNGFERGARYDNTYTPPGQTGKYVGSCQGKSDISTWSQAMRKQTRKYIEVQMQEFEKYTRGWVFWNFKTEGAGEWDALRLVKEGIFPTPGGTYQYPNQCK</sequence>
<feature type="signal peptide" evidence="7">
    <location>
        <begin position="1"/>
        <end position="18"/>
    </location>
</feature>
<feature type="chain" id="PRO_5035422786" description="Glycoside hydrolase family 5 domain-containing protein" evidence="7">
    <location>
        <begin position="19"/>
        <end position="423"/>
    </location>
</feature>
<dbReference type="SUPFAM" id="SSF51445">
    <property type="entry name" value="(Trans)glycosidases"/>
    <property type="match status" value="1"/>
</dbReference>
<keyword evidence="4" id="KW-0961">Cell wall biogenesis/degradation</keyword>
<dbReference type="GO" id="GO:0009251">
    <property type="term" value="P:glucan catabolic process"/>
    <property type="evidence" value="ECO:0007669"/>
    <property type="project" value="TreeGrafter"/>
</dbReference>
<dbReference type="InterPro" id="IPR050386">
    <property type="entry name" value="Glycosyl_hydrolase_5"/>
</dbReference>
<dbReference type="OrthoDB" id="62120at2759"/>
<proteinExistence type="inferred from homology"/>
<protein>
    <recommendedName>
        <fullName evidence="8">Glycoside hydrolase family 5 domain-containing protein</fullName>
    </recommendedName>
</protein>
<feature type="region of interest" description="Disordered" evidence="6">
    <location>
        <begin position="158"/>
        <end position="179"/>
    </location>
</feature>
<dbReference type="GO" id="GO:0009986">
    <property type="term" value="C:cell surface"/>
    <property type="evidence" value="ECO:0007669"/>
    <property type="project" value="TreeGrafter"/>
</dbReference>
<keyword evidence="10" id="KW-1185">Reference proteome</keyword>
<keyword evidence="3 5" id="KW-0326">Glycosidase</keyword>
<evidence type="ECO:0000256" key="7">
    <source>
        <dbReference type="SAM" id="SignalP"/>
    </source>
</evidence>
<dbReference type="InterPro" id="IPR018087">
    <property type="entry name" value="Glyco_hydro_5_CS"/>
</dbReference>
<evidence type="ECO:0000259" key="8">
    <source>
        <dbReference type="Pfam" id="PF00150"/>
    </source>
</evidence>
<evidence type="ECO:0000256" key="3">
    <source>
        <dbReference type="ARBA" id="ARBA00023295"/>
    </source>
</evidence>
<accession>A0A8K0KZ91</accession>
<dbReference type="EMBL" id="JAESVG020000009">
    <property type="protein sequence ID" value="KAG8624726.1"/>
    <property type="molecule type" value="Genomic_DNA"/>
</dbReference>
<organism evidence="9 10">
    <name type="scientific">Elsinoe batatas</name>
    <dbReference type="NCBI Taxonomy" id="2601811"/>
    <lineage>
        <taxon>Eukaryota</taxon>
        <taxon>Fungi</taxon>
        <taxon>Dikarya</taxon>
        <taxon>Ascomycota</taxon>
        <taxon>Pezizomycotina</taxon>
        <taxon>Dothideomycetes</taxon>
        <taxon>Dothideomycetidae</taxon>
        <taxon>Myriangiales</taxon>
        <taxon>Elsinoaceae</taxon>
        <taxon>Elsinoe</taxon>
    </lineage>
</organism>
<dbReference type="PANTHER" id="PTHR31297">
    <property type="entry name" value="GLUCAN ENDO-1,6-BETA-GLUCOSIDASE B"/>
    <property type="match status" value="1"/>
</dbReference>
<dbReference type="GO" id="GO:0005576">
    <property type="term" value="C:extracellular region"/>
    <property type="evidence" value="ECO:0007669"/>
    <property type="project" value="TreeGrafter"/>
</dbReference>
<comment type="similarity">
    <text evidence="1 5">Belongs to the glycosyl hydrolase 5 (cellulase A) family.</text>
</comment>
<dbReference type="PROSITE" id="PS00659">
    <property type="entry name" value="GLYCOSYL_HYDROL_F5"/>
    <property type="match status" value="1"/>
</dbReference>
<reference evidence="9" key="1">
    <citation type="submission" date="2021-07" db="EMBL/GenBank/DDBJ databases">
        <title>Elsinoe batatas strain:CRI-CJ2 Genome sequencing and assembly.</title>
        <authorList>
            <person name="Huang L."/>
        </authorList>
    </citation>
    <scope>NUCLEOTIDE SEQUENCE</scope>
    <source>
        <strain evidence="9">CRI-CJ2</strain>
    </source>
</reference>
<evidence type="ECO:0000256" key="4">
    <source>
        <dbReference type="ARBA" id="ARBA00023316"/>
    </source>
</evidence>
<comment type="caution">
    <text evidence="9">The sequence shown here is derived from an EMBL/GenBank/DDBJ whole genome shotgun (WGS) entry which is preliminary data.</text>
</comment>
<dbReference type="InterPro" id="IPR017853">
    <property type="entry name" value="GH"/>
</dbReference>
<evidence type="ECO:0000313" key="9">
    <source>
        <dbReference type="EMBL" id="KAG8624726.1"/>
    </source>
</evidence>
<dbReference type="Proteomes" id="UP000809789">
    <property type="component" value="Unassembled WGS sequence"/>
</dbReference>
<evidence type="ECO:0000256" key="6">
    <source>
        <dbReference type="SAM" id="MobiDB-lite"/>
    </source>
</evidence>
<evidence type="ECO:0000313" key="10">
    <source>
        <dbReference type="Proteomes" id="UP000809789"/>
    </source>
</evidence>
<keyword evidence="2 5" id="KW-0378">Hydrolase</keyword>
<evidence type="ECO:0000256" key="1">
    <source>
        <dbReference type="ARBA" id="ARBA00005641"/>
    </source>
</evidence>
<dbReference type="Pfam" id="PF00150">
    <property type="entry name" value="Cellulase"/>
    <property type="match status" value="1"/>
</dbReference>
<feature type="domain" description="Glycoside hydrolase family 5" evidence="8">
    <location>
        <begin position="88"/>
        <end position="320"/>
    </location>
</feature>
<dbReference type="GO" id="GO:0004338">
    <property type="term" value="F:glucan exo-1,3-beta-glucosidase activity"/>
    <property type="evidence" value="ECO:0007669"/>
    <property type="project" value="TreeGrafter"/>
</dbReference>
<evidence type="ECO:0000256" key="5">
    <source>
        <dbReference type="RuleBase" id="RU361153"/>
    </source>
</evidence>
<dbReference type="AlphaFoldDB" id="A0A8K0KZ91"/>